<feature type="transmembrane region" description="Helical" evidence="2">
    <location>
        <begin position="102"/>
        <end position="135"/>
    </location>
</feature>
<feature type="transmembrane region" description="Helical" evidence="2">
    <location>
        <begin position="198"/>
        <end position="222"/>
    </location>
</feature>
<organism evidence="3 4">
    <name type="scientific">Streptomyces clavuligerus</name>
    <dbReference type="NCBI Taxonomy" id="1901"/>
    <lineage>
        <taxon>Bacteria</taxon>
        <taxon>Bacillati</taxon>
        <taxon>Actinomycetota</taxon>
        <taxon>Actinomycetes</taxon>
        <taxon>Kitasatosporales</taxon>
        <taxon>Streptomycetaceae</taxon>
        <taxon>Streptomyces</taxon>
    </lineage>
</organism>
<keyword evidence="2" id="KW-0472">Membrane</keyword>
<feature type="transmembrane region" description="Helical" evidence="2">
    <location>
        <begin position="234"/>
        <end position="251"/>
    </location>
</feature>
<keyword evidence="3" id="KW-0614">Plasmid</keyword>
<evidence type="ECO:0000256" key="2">
    <source>
        <dbReference type="SAM" id="Phobius"/>
    </source>
</evidence>
<name>D5SJE0_STRCL</name>
<dbReference type="EMBL" id="CM000914">
    <property type="protein sequence ID" value="EFG04033.2"/>
    <property type="molecule type" value="Genomic_DNA"/>
</dbReference>
<reference evidence="3 4" key="1">
    <citation type="journal article" date="2010" name="Genome Biol. Evol.">
        <title>The sequence of a 1.8-mb bacterial linear plasmid reveals a rich evolutionary reservoir of secondary metabolic pathways.</title>
        <authorList>
            <person name="Medema M.H."/>
            <person name="Trefzer A."/>
            <person name="Kovalchuk A."/>
            <person name="van den Berg M."/>
            <person name="Mueller U."/>
            <person name="Heijne W."/>
            <person name="Wu L."/>
            <person name="Alam M.T."/>
            <person name="Ronning C.M."/>
            <person name="Nierman W.C."/>
            <person name="Bovenberg R.A.L."/>
            <person name="Breitling R."/>
            <person name="Takano E."/>
        </authorList>
    </citation>
    <scope>NUCLEOTIDE SEQUENCE [LARGE SCALE GENOMIC DNA]</scope>
    <source>
        <strain evidence="4">ATCC 27064 / DSM 738 / JCM 4710 / NBRC 13307 / NCIMB 12785 / NRRL 3585 / VKM Ac-602</strain>
        <plasmid evidence="3">pSCL4</plasmid>
    </source>
</reference>
<protein>
    <submittedName>
        <fullName evidence="3">Uncharacterized protein</fullName>
    </submittedName>
</protein>
<evidence type="ECO:0000313" key="3">
    <source>
        <dbReference type="EMBL" id="EFG04033.2"/>
    </source>
</evidence>
<feature type="transmembrane region" description="Helical" evidence="2">
    <location>
        <begin position="156"/>
        <end position="178"/>
    </location>
</feature>
<feature type="transmembrane region" description="Helical" evidence="2">
    <location>
        <begin position="62"/>
        <end position="82"/>
    </location>
</feature>
<keyword evidence="4" id="KW-1185">Reference proteome</keyword>
<proteinExistence type="predicted"/>
<feature type="transmembrane region" description="Helical" evidence="2">
    <location>
        <begin position="316"/>
        <end position="334"/>
    </location>
</feature>
<dbReference type="AlphaFoldDB" id="D5SJE0"/>
<evidence type="ECO:0000256" key="1">
    <source>
        <dbReference type="SAM" id="MobiDB-lite"/>
    </source>
</evidence>
<dbReference type="eggNOG" id="COG4232">
    <property type="taxonomic scope" value="Bacteria"/>
</dbReference>
<dbReference type="Proteomes" id="UP000002357">
    <property type="component" value="Plasmid pSCL4"/>
</dbReference>
<gene>
    <name evidence="3" type="ORF">SCLAV_p0544</name>
</gene>
<feature type="transmembrane region" description="Helical" evidence="2">
    <location>
        <begin position="271"/>
        <end position="296"/>
    </location>
</feature>
<feature type="region of interest" description="Disordered" evidence="1">
    <location>
        <begin position="21"/>
        <end position="50"/>
    </location>
</feature>
<geneLocation type="plasmid" evidence="3 4">
    <name>pSCL4</name>
</geneLocation>
<sequence>MTLAPPAPVPCPRTVETRIAMSQTQHRRPSTAGTDHPDGARPAPGRSPSFFFNGHVPRRRGLVAAVGALFGFALTVIWSHQFVDRTVAGNVAGFLLGHDAEATPIGGVLAGAAFALATGVAGTFTACNIAVFSALGPLAGQPATRRGRMAATLRPLALMAVGAVAVSAGYGVVVALVGTGMPQFDESVPGAGGFSGRLIQAMVVYGVLGAVLIWFGLAALGVVRDPVARLTERLPAAPMLLMGALIGAFLIGRPFPLFRKLFRDAAESGNVLYGAAAFGLQALGNLVVMGVVLLLVAGLLGERLHRWFAARPSRSAAVMAASMLAAGVFMVLYWDVRIFAMRDMIWYPLAPWVR</sequence>
<keyword evidence="2" id="KW-0812">Transmembrane</keyword>
<evidence type="ECO:0000313" key="4">
    <source>
        <dbReference type="Proteomes" id="UP000002357"/>
    </source>
</evidence>
<keyword evidence="2" id="KW-1133">Transmembrane helix</keyword>
<accession>D5SJE0</accession>